<name>A0A3M7GXK7_HORWE</name>
<feature type="region of interest" description="Disordered" evidence="1">
    <location>
        <begin position="1"/>
        <end position="32"/>
    </location>
</feature>
<organism evidence="2 3">
    <name type="scientific">Hortaea werneckii</name>
    <name type="common">Black yeast</name>
    <name type="synonym">Cladosporium werneckii</name>
    <dbReference type="NCBI Taxonomy" id="91943"/>
    <lineage>
        <taxon>Eukaryota</taxon>
        <taxon>Fungi</taxon>
        <taxon>Dikarya</taxon>
        <taxon>Ascomycota</taxon>
        <taxon>Pezizomycotina</taxon>
        <taxon>Dothideomycetes</taxon>
        <taxon>Dothideomycetidae</taxon>
        <taxon>Mycosphaerellales</taxon>
        <taxon>Teratosphaeriaceae</taxon>
        <taxon>Hortaea</taxon>
    </lineage>
</organism>
<feature type="compositionally biased region" description="Basic and acidic residues" evidence="1">
    <location>
        <begin position="14"/>
        <end position="28"/>
    </location>
</feature>
<evidence type="ECO:0000313" key="2">
    <source>
        <dbReference type="EMBL" id="RMZ05362.1"/>
    </source>
</evidence>
<dbReference type="VEuPathDB" id="FungiDB:BTJ68_01765"/>
<evidence type="ECO:0000256" key="1">
    <source>
        <dbReference type="SAM" id="MobiDB-lite"/>
    </source>
</evidence>
<evidence type="ECO:0000313" key="3">
    <source>
        <dbReference type="Proteomes" id="UP000269539"/>
    </source>
</evidence>
<protein>
    <submittedName>
        <fullName evidence="2">Uncharacterized protein</fullName>
    </submittedName>
</protein>
<reference evidence="2 3" key="1">
    <citation type="journal article" date="2018" name="BMC Genomics">
        <title>Genomic evidence for intraspecific hybridization in a clonal and extremely halotolerant yeast.</title>
        <authorList>
            <person name="Gostincar C."/>
            <person name="Stajich J.E."/>
            <person name="Zupancic J."/>
            <person name="Zalar P."/>
            <person name="Gunde-Cimerman N."/>
        </authorList>
    </citation>
    <scope>NUCLEOTIDE SEQUENCE [LARGE SCALE GENOMIC DNA]</scope>
    <source>
        <strain evidence="2 3">EXF-10513</strain>
    </source>
</reference>
<comment type="caution">
    <text evidence="2">The sequence shown here is derived from an EMBL/GenBank/DDBJ whole genome shotgun (WGS) entry which is preliminary data.</text>
</comment>
<gene>
    <name evidence="2" type="ORF">D0864_02483</name>
</gene>
<proteinExistence type="predicted"/>
<sequence>MLLQLRANQIAHRSAYETHRGPSEKQKETGTSTHNTIISNMASAQAQVCPVVGTTTTVLPPHHPAYNTADPEARCPVTNAKVAHHDKDIIHNHPTDPSIPAEDQKAMDASECPALKGANSKDAVTDATCPIVGPVSAYLPPTHPKLEESDSGKICPVTNATLEHHKQKVHTHPAVAKDAPVGQCPVAKNMLNA</sequence>
<accession>A0A3M7GXK7</accession>
<dbReference type="AlphaFoldDB" id="A0A3M7GXK7"/>
<dbReference type="Proteomes" id="UP000269539">
    <property type="component" value="Unassembled WGS sequence"/>
</dbReference>
<dbReference type="EMBL" id="QWIO01000176">
    <property type="protein sequence ID" value="RMZ05362.1"/>
    <property type="molecule type" value="Genomic_DNA"/>
</dbReference>